<dbReference type="SUPFAM" id="SSF53649">
    <property type="entry name" value="Alkaline phosphatase-like"/>
    <property type="match status" value="1"/>
</dbReference>
<dbReference type="InterPro" id="IPR026263">
    <property type="entry name" value="Alkaline_phosphatase_prok"/>
</dbReference>
<evidence type="ECO:0000313" key="5">
    <source>
        <dbReference type="EMBL" id="MCU9849451.1"/>
    </source>
</evidence>
<dbReference type="PIRSF" id="PIRSF031924">
    <property type="entry name" value="Pi-irrepressible_AP"/>
    <property type="match status" value="1"/>
</dbReference>
<reference evidence="5 6" key="1">
    <citation type="submission" date="2022-10" db="EMBL/GenBank/DDBJ databases">
        <title>Defluviimonas sp. nov., isolated from ocean surface sediments.</title>
        <authorList>
            <person name="He W."/>
            <person name="Wang L."/>
            <person name="Zhang D.-F."/>
        </authorList>
    </citation>
    <scope>NUCLEOTIDE SEQUENCE [LARGE SCALE GENOMIC DNA]</scope>
    <source>
        <strain evidence="5 6">WL0024</strain>
    </source>
</reference>
<sequence>MRTSYCAALLGTLQIAVAAQAQEAPPLVLQITVDQFRGDLIDRYGRHLGDGGFRYLLDHGVHFANAHHRHANTETIVGHTTLATGTDPAIHGMVANLWFDRVAGTQFYNVQDPDFPLVGAAGVDASAEIDPTQRAATTDGRSPRNILTSTVADEIALHFGPASKVFGVSVKDRGAISMAGHAGTAYWFSKSEGRFVSSTFYLDAYPEWIAEWEAKGTVAGYAGQSWELSAAPETYMFGTSDDQPWETDFPGFGRTFPHAWGEADNRYFTTLLTLSPAGDEITVDFAKSLIDAEGLGQDAVPDFLAVSLSSTDYVGHLFGPSSLEAEDNFARLDRTLANLLAHVDERVGLDRTLIVLSADHGAPEHPGYLATLGIEAGTFDFERVDTEPGFVRLRAEFGESRDLILNYSNPYLYLNTAAIAARGLDKAEVERVVADELEKLPGIAYAIPSSALREGAVARGKIQDAVLANFNPDRSGDIYVVFDPHWFIADFDGLTVASAHGSPWTYDSHVPILIAGPGIAPARVSRRVETVDVAPTIAVYLGAKPPSGALGLPLTEALPAPGDGAAKATAE</sequence>
<dbReference type="Pfam" id="PF01663">
    <property type="entry name" value="Phosphodiest"/>
    <property type="match status" value="1"/>
</dbReference>
<feature type="chain" id="PRO_5047490527" evidence="4">
    <location>
        <begin position="22"/>
        <end position="571"/>
    </location>
</feature>
<keyword evidence="6" id="KW-1185">Reference proteome</keyword>
<keyword evidence="2" id="KW-0479">Metal-binding</keyword>
<evidence type="ECO:0000256" key="2">
    <source>
        <dbReference type="ARBA" id="ARBA00022723"/>
    </source>
</evidence>
<dbReference type="PANTHER" id="PTHR10151">
    <property type="entry name" value="ECTONUCLEOTIDE PYROPHOSPHATASE/PHOSPHODIESTERASE"/>
    <property type="match status" value="1"/>
</dbReference>
<evidence type="ECO:0000256" key="3">
    <source>
        <dbReference type="ARBA" id="ARBA00022729"/>
    </source>
</evidence>
<organism evidence="5 6">
    <name type="scientific">Albidovulum salinarum</name>
    <dbReference type="NCBI Taxonomy" id="2984153"/>
    <lineage>
        <taxon>Bacteria</taxon>
        <taxon>Pseudomonadati</taxon>
        <taxon>Pseudomonadota</taxon>
        <taxon>Alphaproteobacteria</taxon>
        <taxon>Rhodobacterales</taxon>
        <taxon>Paracoccaceae</taxon>
        <taxon>Albidovulum</taxon>
    </lineage>
</organism>
<dbReference type="EMBL" id="JAOVQO010000015">
    <property type="protein sequence ID" value="MCU9849451.1"/>
    <property type="molecule type" value="Genomic_DNA"/>
</dbReference>
<evidence type="ECO:0000313" key="6">
    <source>
        <dbReference type="Proteomes" id="UP001209535"/>
    </source>
</evidence>
<evidence type="ECO:0000256" key="1">
    <source>
        <dbReference type="ARBA" id="ARBA00022553"/>
    </source>
</evidence>
<comment type="caution">
    <text evidence="5">The sequence shown here is derived from an EMBL/GenBank/DDBJ whole genome shotgun (WGS) entry which is preliminary data.</text>
</comment>
<feature type="signal peptide" evidence="4">
    <location>
        <begin position="1"/>
        <end position="21"/>
    </location>
</feature>
<name>A0ABT2X670_9RHOB</name>
<protein>
    <submittedName>
        <fullName evidence="5">Alkaline phosphatase family protein</fullName>
    </submittedName>
</protein>
<keyword evidence="1" id="KW-0597">Phosphoprotein</keyword>
<accession>A0ABT2X670</accession>
<dbReference type="RefSeq" id="WP_263338181.1">
    <property type="nucleotide sequence ID" value="NZ_JAOVQO010000015.1"/>
</dbReference>
<dbReference type="Gene3D" id="3.30.1360.150">
    <property type="match status" value="1"/>
</dbReference>
<dbReference type="CDD" id="cd16016">
    <property type="entry name" value="AP-SPAP"/>
    <property type="match status" value="1"/>
</dbReference>
<keyword evidence="3 4" id="KW-0732">Signal</keyword>
<dbReference type="InterPro" id="IPR017850">
    <property type="entry name" value="Alkaline_phosphatase_core_sf"/>
</dbReference>
<evidence type="ECO:0000256" key="4">
    <source>
        <dbReference type="SAM" id="SignalP"/>
    </source>
</evidence>
<proteinExistence type="predicted"/>
<gene>
    <name evidence="5" type="ORF">OEZ60_15730</name>
</gene>
<dbReference type="Proteomes" id="UP001209535">
    <property type="component" value="Unassembled WGS sequence"/>
</dbReference>
<dbReference type="PANTHER" id="PTHR10151:SF120">
    <property type="entry name" value="BIS(5'-ADENOSYL)-TRIPHOSPHATASE"/>
    <property type="match status" value="1"/>
</dbReference>
<dbReference type="InterPro" id="IPR002591">
    <property type="entry name" value="Phosphodiest/P_Trfase"/>
</dbReference>
<dbReference type="Gene3D" id="3.40.720.10">
    <property type="entry name" value="Alkaline Phosphatase, subunit A"/>
    <property type="match status" value="1"/>
</dbReference>